<reference evidence="3 4" key="1">
    <citation type="submission" date="2024-01" db="EMBL/GenBank/DDBJ databases">
        <title>A draft genome for the cacao thread blight pathogen Marasmiellus scandens.</title>
        <authorList>
            <person name="Baruah I.K."/>
            <person name="Leung J."/>
            <person name="Bukari Y."/>
            <person name="Amoako-Attah I."/>
            <person name="Meinhardt L.W."/>
            <person name="Bailey B.A."/>
            <person name="Cohen S.P."/>
        </authorList>
    </citation>
    <scope>NUCLEOTIDE SEQUENCE [LARGE SCALE GENOMIC DNA]</scope>
    <source>
        <strain evidence="3 4">GH-19</strain>
    </source>
</reference>
<evidence type="ECO:0000259" key="2">
    <source>
        <dbReference type="Pfam" id="PF20151"/>
    </source>
</evidence>
<keyword evidence="1" id="KW-0812">Transmembrane</keyword>
<dbReference type="InterPro" id="IPR045340">
    <property type="entry name" value="DUF6533"/>
</dbReference>
<dbReference type="Proteomes" id="UP001498398">
    <property type="component" value="Unassembled WGS sequence"/>
</dbReference>
<evidence type="ECO:0000313" key="4">
    <source>
        <dbReference type="Proteomes" id="UP001498398"/>
    </source>
</evidence>
<feature type="transmembrane region" description="Helical" evidence="1">
    <location>
        <begin position="173"/>
        <end position="195"/>
    </location>
</feature>
<evidence type="ECO:0000256" key="1">
    <source>
        <dbReference type="SAM" id="Phobius"/>
    </source>
</evidence>
<proteinExistence type="predicted"/>
<feature type="transmembrane region" description="Helical" evidence="1">
    <location>
        <begin position="125"/>
        <end position="144"/>
    </location>
</feature>
<organism evidence="3 4">
    <name type="scientific">Marasmiellus scandens</name>
    <dbReference type="NCBI Taxonomy" id="2682957"/>
    <lineage>
        <taxon>Eukaryota</taxon>
        <taxon>Fungi</taxon>
        <taxon>Dikarya</taxon>
        <taxon>Basidiomycota</taxon>
        <taxon>Agaricomycotina</taxon>
        <taxon>Agaricomycetes</taxon>
        <taxon>Agaricomycetidae</taxon>
        <taxon>Agaricales</taxon>
        <taxon>Marasmiineae</taxon>
        <taxon>Omphalotaceae</taxon>
        <taxon>Marasmiellus</taxon>
    </lineage>
</organism>
<dbReference type="Pfam" id="PF20151">
    <property type="entry name" value="DUF6533"/>
    <property type="match status" value="1"/>
</dbReference>
<sequence length="218" mass="24621">MDSLPPDILKHVLATAFSHLVANKYYVLASTVMLVYDHMLTFDREVKYMWQGRKSFLFYLFLIFRYWTPIVSLLNLVAEHDPTWIGNRCKNWIWLPVAIGPIVSAATGVILILRVHAIYKRAMWVLYITVPIYLGQLAVMGWSIPAGIPAPLPPGFIGCVPSPKPGTGIRLSVIYIAALSFDATIFALTLARAIYSRFTDRMVPLATLIIRDGTWYFA</sequence>
<evidence type="ECO:0000313" key="3">
    <source>
        <dbReference type="EMBL" id="KAK7439345.1"/>
    </source>
</evidence>
<gene>
    <name evidence="3" type="ORF">VKT23_017571</name>
</gene>
<keyword evidence="1" id="KW-1133">Transmembrane helix</keyword>
<protein>
    <recommendedName>
        <fullName evidence="2">DUF6533 domain-containing protein</fullName>
    </recommendedName>
</protein>
<feature type="transmembrane region" description="Helical" evidence="1">
    <location>
        <begin position="56"/>
        <end position="78"/>
    </location>
</feature>
<comment type="caution">
    <text evidence="3">The sequence shown here is derived from an EMBL/GenBank/DDBJ whole genome shotgun (WGS) entry which is preliminary data.</text>
</comment>
<feature type="domain" description="DUF6533" evidence="2">
    <location>
        <begin position="25"/>
        <end position="70"/>
    </location>
</feature>
<keyword evidence="1" id="KW-0472">Membrane</keyword>
<feature type="transmembrane region" description="Helical" evidence="1">
    <location>
        <begin position="93"/>
        <end position="113"/>
    </location>
</feature>
<name>A0ABR1IUL3_9AGAR</name>
<dbReference type="EMBL" id="JBANRG010000073">
    <property type="protein sequence ID" value="KAK7439345.1"/>
    <property type="molecule type" value="Genomic_DNA"/>
</dbReference>
<accession>A0ABR1IUL3</accession>
<keyword evidence="4" id="KW-1185">Reference proteome</keyword>
<feature type="transmembrane region" description="Helical" evidence="1">
    <location>
        <begin position="12"/>
        <end position="36"/>
    </location>
</feature>